<dbReference type="InterPro" id="IPR013094">
    <property type="entry name" value="AB_hydrolase_3"/>
</dbReference>
<accession>A0A0M8MIX0</accession>
<dbReference type="VEuPathDB" id="FungiDB:Malapachy_0247"/>
<sequence length="484" mass="54263">MRQRRRAYTHTPSYFYAYTLCVTQLLMHYFPFLAPRVALAPESHGPIIQWRTGGGAATLIRPYHQAPNFRAYWISRRHRRAPEPLATMPRVVVLYVHGGGFALGSVALYTEPLLRILGHMEHMSPSLTVDCVALEYDLMPHAHFPAPLLQVLRCYAHLIEAERIPASRIVLAGDSAGGNLVLSALLCLSGQGTSEVAERNWASLPMPGKAVLISPWVDLRPREAWSTERVRHATKLKPSLDILSAECLVQFAQWYAGVLKRPRRIMGPVTHLCESLYGTSFPLLRWCREWLERPLLRYGKRILPPEEAVSDPIRSTSELFDATSLAHKTPTTPAERRLETSPLLSPTLGDWRAVSLEHGFFVTWGANELMARDIQAWSERVTHATCYVESGGSGVHVWPFFHALLAPTMTERERGLQLLARAMMEGVSTTFVPYSSETDSPTSMPSDIEDMDDEGPRSMQEAWDAELAQIGVKLQSASTFSQNL</sequence>
<evidence type="ECO:0000256" key="2">
    <source>
        <dbReference type="ARBA" id="ARBA00022801"/>
    </source>
</evidence>
<dbReference type="OrthoDB" id="2152029at2759"/>
<dbReference type="GeneID" id="28726651"/>
<keyword evidence="7" id="KW-0812">Transmembrane</keyword>
<name>A0A0M8MIX0_9BASI</name>
<dbReference type="GO" id="GO:0016787">
    <property type="term" value="F:hydrolase activity"/>
    <property type="evidence" value="ECO:0007669"/>
    <property type="project" value="UniProtKB-KW"/>
</dbReference>
<feature type="active site" evidence="5">
    <location>
        <position position="175"/>
    </location>
</feature>
<dbReference type="EMBL" id="LGAV01000006">
    <property type="protein sequence ID" value="KOS13366.1"/>
    <property type="molecule type" value="Genomic_DNA"/>
</dbReference>
<keyword evidence="7" id="KW-1133">Transmembrane helix</keyword>
<dbReference type="InterPro" id="IPR050300">
    <property type="entry name" value="GDXG_lipolytic_enzyme"/>
</dbReference>
<dbReference type="RefSeq" id="XP_017990998.1">
    <property type="nucleotide sequence ID" value="XM_018134776.1"/>
</dbReference>
<reference evidence="9 10" key="1">
    <citation type="submission" date="2015-07" db="EMBL/GenBank/DDBJ databases">
        <title>Draft Genome Sequence of Malassezia furfur CBS1878 and Malassezia pachydermatis CBS1879.</title>
        <authorList>
            <person name="Triana S."/>
            <person name="Ohm R."/>
            <person name="Gonzalez A."/>
            <person name="DeCock H."/>
            <person name="Restrepo S."/>
            <person name="Celis A."/>
        </authorList>
    </citation>
    <scope>NUCLEOTIDE SEQUENCE [LARGE SCALE GENOMIC DNA]</scope>
    <source>
        <strain evidence="9 10">CBS 1879</strain>
    </source>
</reference>
<evidence type="ECO:0000256" key="4">
    <source>
        <dbReference type="ARBA" id="ARBA00048461"/>
    </source>
</evidence>
<dbReference type="Proteomes" id="UP000037751">
    <property type="component" value="Unassembled WGS sequence"/>
</dbReference>
<evidence type="ECO:0000256" key="5">
    <source>
        <dbReference type="PROSITE-ProRule" id="PRU10038"/>
    </source>
</evidence>
<dbReference type="AlphaFoldDB" id="A0A0M8MIX0"/>
<evidence type="ECO:0000259" key="8">
    <source>
        <dbReference type="Pfam" id="PF07859"/>
    </source>
</evidence>
<feature type="region of interest" description="Disordered" evidence="6">
    <location>
        <begin position="432"/>
        <end position="458"/>
    </location>
</feature>
<dbReference type="PANTHER" id="PTHR48081">
    <property type="entry name" value="AB HYDROLASE SUPERFAMILY PROTEIN C4A8.06C"/>
    <property type="match status" value="1"/>
</dbReference>
<dbReference type="Gene3D" id="3.40.50.1820">
    <property type="entry name" value="alpha/beta hydrolase"/>
    <property type="match status" value="1"/>
</dbReference>
<dbReference type="PANTHER" id="PTHR48081:SF2">
    <property type="entry name" value="ALPHA_BETA-HYDROLASE"/>
    <property type="match status" value="1"/>
</dbReference>
<keyword evidence="7" id="KW-0472">Membrane</keyword>
<organism evidence="9 10">
    <name type="scientific">Malassezia pachydermatis</name>
    <dbReference type="NCBI Taxonomy" id="77020"/>
    <lineage>
        <taxon>Eukaryota</taxon>
        <taxon>Fungi</taxon>
        <taxon>Dikarya</taxon>
        <taxon>Basidiomycota</taxon>
        <taxon>Ustilaginomycotina</taxon>
        <taxon>Malasseziomycetes</taxon>
        <taxon>Malasseziales</taxon>
        <taxon>Malasseziaceae</taxon>
        <taxon>Malassezia</taxon>
    </lineage>
</organism>
<dbReference type="InterPro" id="IPR033140">
    <property type="entry name" value="Lipase_GDXG_put_SER_AS"/>
</dbReference>
<gene>
    <name evidence="9" type="ORF">Malapachy_0247</name>
</gene>
<proteinExistence type="inferred from homology"/>
<comment type="catalytic activity">
    <reaction evidence="3">
        <text>a diacylglycerol + H2O = a monoacylglycerol + a fatty acid + H(+)</text>
        <dbReference type="Rhea" id="RHEA:32731"/>
        <dbReference type="ChEBI" id="CHEBI:15377"/>
        <dbReference type="ChEBI" id="CHEBI:15378"/>
        <dbReference type="ChEBI" id="CHEBI:17408"/>
        <dbReference type="ChEBI" id="CHEBI:18035"/>
        <dbReference type="ChEBI" id="CHEBI:28868"/>
    </reaction>
</comment>
<dbReference type="InterPro" id="IPR029058">
    <property type="entry name" value="AB_hydrolase_fold"/>
</dbReference>
<evidence type="ECO:0000256" key="6">
    <source>
        <dbReference type="SAM" id="MobiDB-lite"/>
    </source>
</evidence>
<dbReference type="SUPFAM" id="SSF53474">
    <property type="entry name" value="alpha/beta-Hydrolases"/>
    <property type="match status" value="1"/>
</dbReference>
<evidence type="ECO:0000313" key="9">
    <source>
        <dbReference type="EMBL" id="KOS13366.1"/>
    </source>
</evidence>
<evidence type="ECO:0000256" key="1">
    <source>
        <dbReference type="ARBA" id="ARBA00010515"/>
    </source>
</evidence>
<dbReference type="PROSITE" id="PS01174">
    <property type="entry name" value="LIPASE_GDXG_SER"/>
    <property type="match status" value="1"/>
</dbReference>
<comment type="caution">
    <text evidence="9">The sequence shown here is derived from an EMBL/GenBank/DDBJ whole genome shotgun (WGS) entry which is preliminary data.</text>
</comment>
<keyword evidence="10" id="KW-1185">Reference proteome</keyword>
<dbReference type="Pfam" id="PF07859">
    <property type="entry name" value="Abhydrolase_3"/>
    <property type="match status" value="1"/>
</dbReference>
<comment type="catalytic activity">
    <reaction evidence="4">
        <text>a monoacylglycerol + H2O = glycerol + a fatty acid + H(+)</text>
        <dbReference type="Rhea" id="RHEA:15245"/>
        <dbReference type="ChEBI" id="CHEBI:15377"/>
        <dbReference type="ChEBI" id="CHEBI:15378"/>
        <dbReference type="ChEBI" id="CHEBI:17408"/>
        <dbReference type="ChEBI" id="CHEBI:17754"/>
        <dbReference type="ChEBI" id="CHEBI:28868"/>
    </reaction>
</comment>
<feature type="transmembrane region" description="Helical" evidence="7">
    <location>
        <begin position="12"/>
        <end position="30"/>
    </location>
</feature>
<evidence type="ECO:0000313" key="10">
    <source>
        <dbReference type="Proteomes" id="UP000037751"/>
    </source>
</evidence>
<feature type="compositionally biased region" description="Polar residues" evidence="6">
    <location>
        <begin position="432"/>
        <end position="445"/>
    </location>
</feature>
<feature type="domain" description="Alpha/beta hydrolase fold-3" evidence="8">
    <location>
        <begin position="93"/>
        <end position="233"/>
    </location>
</feature>
<protein>
    <submittedName>
        <fullName evidence="9">Arylacetamide deacetylase</fullName>
    </submittedName>
</protein>
<evidence type="ECO:0000256" key="3">
    <source>
        <dbReference type="ARBA" id="ARBA00047591"/>
    </source>
</evidence>
<dbReference type="STRING" id="77020.A0A0M8MIX0"/>
<evidence type="ECO:0000256" key="7">
    <source>
        <dbReference type="SAM" id="Phobius"/>
    </source>
</evidence>
<keyword evidence="2" id="KW-0378">Hydrolase</keyword>
<comment type="similarity">
    <text evidence="1">Belongs to the 'GDXG' lipolytic enzyme family.</text>
</comment>